<dbReference type="Proteomes" id="UP000245207">
    <property type="component" value="Unassembled WGS sequence"/>
</dbReference>
<dbReference type="AlphaFoldDB" id="A0A2U1KDX8"/>
<proteinExistence type="predicted"/>
<evidence type="ECO:0000313" key="2">
    <source>
        <dbReference type="EMBL" id="PWA34979.1"/>
    </source>
</evidence>
<sequence length="109" mass="12036">MNSNKKKKPEIINISSSDSSSYESGWANYFPKVAKEISDSGCEQLHAYASKTGTSSNIVDEKQSFKERVKVLGHGNKETCQKHGIKSFEVKKPTDGKGKGKKRLLVCLV</sequence>
<name>A0A2U1KDX8_ARTAN</name>
<organism evidence="2 3">
    <name type="scientific">Artemisia annua</name>
    <name type="common">Sweet wormwood</name>
    <dbReference type="NCBI Taxonomy" id="35608"/>
    <lineage>
        <taxon>Eukaryota</taxon>
        <taxon>Viridiplantae</taxon>
        <taxon>Streptophyta</taxon>
        <taxon>Embryophyta</taxon>
        <taxon>Tracheophyta</taxon>
        <taxon>Spermatophyta</taxon>
        <taxon>Magnoliopsida</taxon>
        <taxon>eudicotyledons</taxon>
        <taxon>Gunneridae</taxon>
        <taxon>Pentapetalae</taxon>
        <taxon>asterids</taxon>
        <taxon>campanulids</taxon>
        <taxon>Asterales</taxon>
        <taxon>Asteraceae</taxon>
        <taxon>Asteroideae</taxon>
        <taxon>Anthemideae</taxon>
        <taxon>Artemisiinae</taxon>
        <taxon>Artemisia</taxon>
    </lineage>
</organism>
<protein>
    <submittedName>
        <fullName evidence="2">Uncharacterized protein</fullName>
    </submittedName>
</protein>
<reference evidence="2 3" key="1">
    <citation type="journal article" date="2018" name="Mol. Plant">
        <title>The genome of Artemisia annua provides insight into the evolution of Asteraceae family and artemisinin biosynthesis.</title>
        <authorList>
            <person name="Shen Q."/>
            <person name="Zhang L."/>
            <person name="Liao Z."/>
            <person name="Wang S."/>
            <person name="Yan T."/>
            <person name="Shi P."/>
            <person name="Liu M."/>
            <person name="Fu X."/>
            <person name="Pan Q."/>
            <person name="Wang Y."/>
            <person name="Lv Z."/>
            <person name="Lu X."/>
            <person name="Zhang F."/>
            <person name="Jiang W."/>
            <person name="Ma Y."/>
            <person name="Chen M."/>
            <person name="Hao X."/>
            <person name="Li L."/>
            <person name="Tang Y."/>
            <person name="Lv G."/>
            <person name="Zhou Y."/>
            <person name="Sun X."/>
            <person name="Brodelius P.E."/>
            <person name="Rose J.K.C."/>
            <person name="Tang K."/>
        </authorList>
    </citation>
    <scope>NUCLEOTIDE SEQUENCE [LARGE SCALE GENOMIC DNA]</scope>
    <source>
        <strain evidence="3">cv. Huhao1</strain>
        <tissue evidence="2">Leaf</tissue>
    </source>
</reference>
<dbReference type="EMBL" id="PKPP01020981">
    <property type="protein sequence ID" value="PWA34979.1"/>
    <property type="molecule type" value="Genomic_DNA"/>
</dbReference>
<evidence type="ECO:0000313" key="3">
    <source>
        <dbReference type="Proteomes" id="UP000245207"/>
    </source>
</evidence>
<gene>
    <name evidence="2" type="ORF">CTI12_AA613860</name>
</gene>
<comment type="caution">
    <text evidence="2">The sequence shown here is derived from an EMBL/GenBank/DDBJ whole genome shotgun (WGS) entry which is preliminary data.</text>
</comment>
<feature type="region of interest" description="Disordered" evidence="1">
    <location>
        <begin position="1"/>
        <end position="23"/>
    </location>
</feature>
<accession>A0A2U1KDX8</accession>
<evidence type="ECO:0000256" key="1">
    <source>
        <dbReference type="SAM" id="MobiDB-lite"/>
    </source>
</evidence>
<keyword evidence="3" id="KW-1185">Reference proteome</keyword>